<accession>A0ABC8TEH1</accession>
<dbReference type="AlphaFoldDB" id="A0ABC8TEH1"/>
<evidence type="ECO:0000313" key="3">
    <source>
        <dbReference type="Proteomes" id="UP001642360"/>
    </source>
</evidence>
<dbReference type="PANTHER" id="PTHR31509">
    <property type="entry name" value="BPS1-LIKE PROTEIN"/>
    <property type="match status" value="1"/>
</dbReference>
<keyword evidence="1" id="KW-0732">Signal</keyword>
<sequence length="105" mass="11627">MRAMYGVKVVTLFVCSIFMAAFSGSAKKLRDFQVLEICLWAEAFIELQFFNGVGPVEVEAFQNSISDLGKKSEKLSQGLDVLAKEVDGFFHIVLIGCDALLCNLR</sequence>
<keyword evidence="3" id="KW-1185">Reference proteome</keyword>
<proteinExistence type="predicted"/>
<gene>
    <name evidence="2" type="ORF">ILEXP_LOCUS35501</name>
</gene>
<protein>
    <submittedName>
        <fullName evidence="2">Uncharacterized protein</fullName>
    </submittedName>
</protein>
<evidence type="ECO:0000313" key="2">
    <source>
        <dbReference type="EMBL" id="CAK9166291.1"/>
    </source>
</evidence>
<comment type="caution">
    <text evidence="2">The sequence shown here is derived from an EMBL/GenBank/DDBJ whole genome shotgun (WGS) entry which is preliminary data.</text>
</comment>
<feature type="signal peptide" evidence="1">
    <location>
        <begin position="1"/>
        <end position="26"/>
    </location>
</feature>
<feature type="non-terminal residue" evidence="2">
    <location>
        <position position="105"/>
    </location>
</feature>
<feature type="chain" id="PRO_5044823230" evidence="1">
    <location>
        <begin position="27"/>
        <end position="105"/>
    </location>
</feature>
<organism evidence="2 3">
    <name type="scientific">Ilex paraguariensis</name>
    <name type="common">yerba mate</name>
    <dbReference type="NCBI Taxonomy" id="185542"/>
    <lineage>
        <taxon>Eukaryota</taxon>
        <taxon>Viridiplantae</taxon>
        <taxon>Streptophyta</taxon>
        <taxon>Embryophyta</taxon>
        <taxon>Tracheophyta</taxon>
        <taxon>Spermatophyta</taxon>
        <taxon>Magnoliopsida</taxon>
        <taxon>eudicotyledons</taxon>
        <taxon>Gunneridae</taxon>
        <taxon>Pentapetalae</taxon>
        <taxon>asterids</taxon>
        <taxon>campanulids</taxon>
        <taxon>Aquifoliales</taxon>
        <taxon>Aquifoliaceae</taxon>
        <taxon>Ilex</taxon>
    </lineage>
</organism>
<reference evidence="2 3" key="1">
    <citation type="submission" date="2024-02" db="EMBL/GenBank/DDBJ databases">
        <authorList>
            <person name="Vignale AGUSTIN F."/>
            <person name="Sosa J E."/>
            <person name="Modenutti C."/>
        </authorList>
    </citation>
    <scope>NUCLEOTIDE SEQUENCE [LARGE SCALE GENOMIC DNA]</scope>
</reference>
<name>A0ABC8TEH1_9AQUA</name>
<dbReference type="Proteomes" id="UP001642360">
    <property type="component" value="Unassembled WGS sequence"/>
</dbReference>
<dbReference type="EMBL" id="CAUOFW020004575">
    <property type="protein sequence ID" value="CAK9166291.1"/>
    <property type="molecule type" value="Genomic_DNA"/>
</dbReference>
<evidence type="ECO:0000256" key="1">
    <source>
        <dbReference type="SAM" id="SignalP"/>
    </source>
</evidence>